<dbReference type="AlphaFoldDB" id="A0A538SWS8"/>
<reference evidence="1 2" key="1">
    <citation type="journal article" date="2019" name="Nat. Microbiol.">
        <title>Mediterranean grassland soil C-N compound turnover is dependent on rainfall and depth, and is mediated by genomically divergent microorganisms.</title>
        <authorList>
            <person name="Diamond S."/>
            <person name="Andeer P.F."/>
            <person name="Li Z."/>
            <person name="Crits-Christoph A."/>
            <person name="Burstein D."/>
            <person name="Anantharaman K."/>
            <person name="Lane K.R."/>
            <person name="Thomas B.C."/>
            <person name="Pan C."/>
            <person name="Northen T.R."/>
            <person name="Banfield J.F."/>
        </authorList>
    </citation>
    <scope>NUCLEOTIDE SEQUENCE [LARGE SCALE GENOMIC DNA]</scope>
    <source>
        <strain evidence="1">WS_4</strain>
    </source>
</reference>
<dbReference type="Proteomes" id="UP000319829">
    <property type="component" value="Unassembled WGS sequence"/>
</dbReference>
<sequence length="86" mass="9544">MRDRKARCRATTALAQLKAKHSINAPYQIAAVHATRGEANEALTWLEQAIAEKDAGAAQMRVERVFRGLHGDPRWSALMKKLGFDA</sequence>
<protein>
    <recommendedName>
        <fullName evidence="3">Tetratricopeptide repeat protein</fullName>
    </recommendedName>
</protein>
<organism evidence="1 2">
    <name type="scientific">Eiseniibacteriota bacterium</name>
    <dbReference type="NCBI Taxonomy" id="2212470"/>
    <lineage>
        <taxon>Bacteria</taxon>
        <taxon>Candidatus Eiseniibacteriota</taxon>
    </lineage>
</organism>
<evidence type="ECO:0008006" key="3">
    <source>
        <dbReference type="Google" id="ProtNLM"/>
    </source>
</evidence>
<dbReference type="NCBIfam" id="NF047558">
    <property type="entry name" value="TPR_END_plus"/>
    <property type="match status" value="1"/>
</dbReference>
<comment type="caution">
    <text evidence="1">The sequence shown here is derived from an EMBL/GenBank/DDBJ whole genome shotgun (WGS) entry which is preliminary data.</text>
</comment>
<proteinExistence type="predicted"/>
<accession>A0A538SWS8</accession>
<dbReference type="EMBL" id="VBOU01000012">
    <property type="protein sequence ID" value="TMQ55853.1"/>
    <property type="molecule type" value="Genomic_DNA"/>
</dbReference>
<evidence type="ECO:0000313" key="1">
    <source>
        <dbReference type="EMBL" id="TMQ55853.1"/>
    </source>
</evidence>
<name>A0A538SWS8_UNCEI</name>
<gene>
    <name evidence="1" type="ORF">E6K74_01955</name>
</gene>
<evidence type="ECO:0000313" key="2">
    <source>
        <dbReference type="Proteomes" id="UP000319829"/>
    </source>
</evidence>